<dbReference type="EMBL" id="JAPFRD010000005">
    <property type="protein sequence ID" value="MCW8107612.1"/>
    <property type="molecule type" value="Genomic_DNA"/>
</dbReference>
<accession>A0ABT3P4G2</accession>
<dbReference type="Gene3D" id="3.90.550.10">
    <property type="entry name" value="Spore Coat Polysaccharide Biosynthesis Protein SpsA, Chain A"/>
    <property type="match status" value="1"/>
</dbReference>
<protein>
    <recommendedName>
        <fullName evidence="3">Glycosyl transferase</fullName>
    </recommendedName>
</protein>
<organism evidence="1 2">
    <name type="scientific">Alteromonas aquimaris</name>
    <dbReference type="NCBI Taxonomy" id="2998417"/>
    <lineage>
        <taxon>Bacteria</taxon>
        <taxon>Pseudomonadati</taxon>
        <taxon>Pseudomonadota</taxon>
        <taxon>Gammaproteobacteria</taxon>
        <taxon>Alteromonadales</taxon>
        <taxon>Alteromonadaceae</taxon>
        <taxon>Alteromonas/Salinimonas group</taxon>
        <taxon>Alteromonas</taxon>
    </lineage>
</organism>
<sequence>MDKIVVFTSITKNYLAKAKVLAKSFKAFHPDIEFHCVFSESLDEHEDAKTYSAFDRVVGLHQVAETFSLQWLFMHSLVETCTTVKPLYLTKLLKEGVTKVIYLDPDTKVFHSLETILEWLDSYEICLTPHITGIDFERQSILDNEISAAKHGVYNLGFFAVSSGSEGKKFAQWWADRVVNFGYAQTFMGCFTDQKICDFVPAYFDKVLISRHPGLNVAHWNLSTRNITVENDIYYVNGQPLLFYHFSSFDSGVGEKMAFKYSEGNKSLVNQIWLKYIKENEEQGSSESSQAPWPLAYFDNGQAITLPMRLFYRQNNFCRYIFENPFATSGNSFLKYWHENDECRKFENAWKQATDFLSGFSFPGADQFLEKKLTALSTFVKPEIGRLFIYGLNKYASEVIDILTLKGIDKFILLDIDPEKSVNGATASTPDSFQFNEFDKVIICGKAKQKEMRATIVRYSTSEPEFL</sequence>
<dbReference type="SUPFAM" id="SSF53448">
    <property type="entry name" value="Nucleotide-diphospho-sugar transferases"/>
    <property type="match status" value="1"/>
</dbReference>
<gene>
    <name evidence="1" type="ORF">OPS25_03715</name>
</gene>
<comment type="caution">
    <text evidence="1">The sequence shown here is derived from an EMBL/GenBank/DDBJ whole genome shotgun (WGS) entry which is preliminary data.</text>
</comment>
<dbReference type="InterPro" id="IPR029044">
    <property type="entry name" value="Nucleotide-diphossugar_trans"/>
</dbReference>
<evidence type="ECO:0000313" key="1">
    <source>
        <dbReference type="EMBL" id="MCW8107612.1"/>
    </source>
</evidence>
<keyword evidence="2" id="KW-1185">Reference proteome</keyword>
<name>A0ABT3P4G2_9ALTE</name>
<dbReference type="Proteomes" id="UP001142810">
    <property type="component" value="Unassembled WGS sequence"/>
</dbReference>
<evidence type="ECO:0000313" key="2">
    <source>
        <dbReference type="Proteomes" id="UP001142810"/>
    </source>
</evidence>
<evidence type="ECO:0008006" key="3">
    <source>
        <dbReference type="Google" id="ProtNLM"/>
    </source>
</evidence>
<dbReference type="RefSeq" id="WP_265616319.1">
    <property type="nucleotide sequence ID" value="NZ_JAPFRD010000005.1"/>
</dbReference>
<reference evidence="1" key="1">
    <citation type="submission" date="2022-11" db="EMBL/GenBank/DDBJ databases">
        <title>Alteromonas sp. nov., isolated from sea water of the Qingdao.</title>
        <authorList>
            <person name="Wang Q."/>
        </authorList>
    </citation>
    <scope>NUCLEOTIDE SEQUENCE</scope>
    <source>
        <strain evidence="1">ASW11-7</strain>
    </source>
</reference>
<proteinExistence type="predicted"/>